<evidence type="ECO:0000313" key="1">
    <source>
        <dbReference type="EMBL" id="SCE93991.1"/>
    </source>
</evidence>
<name>A0A1C4WDJ4_9ACTN</name>
<gene>
    <name evidence="1" type="ORF">GA0070214_103443</name>
</gene>
<keyword evidence="2" id="KW-1185">Reference proteome</keyword>
<dbReference type="AlphaFoldDB" id="A0A1C4WDJ4"/>
<accession>A0A1C4WDJ4</accession>
<dbReference type="RefSeq" id="WP_139141839.1">
    <property type="nucleotide sequence ID" value="NZ_FMCS01000003.1"/>
</dbReference>
<reference evidence="2" key="1">
    <citation type="submission" date="2016-06" db="EMBL/GenBank/DDBJ databases">
        <authorList>
            <person name="Varghese N."/>
            <person name="Submissions Spin"/>
        </authorList>
    </citation>
    <scope>NUCLEOTIDE SEQUENCE [LARGE SCALE GENOMIC DNA]</scope>
    <source>
        <strain evidence="2">DSM 45246</strain>
    </source>
</reference>
<dbReference type="Proteomes" id="UP000199629">
    <property type="component" value="Unassembled WGS sequence"/>
</dbReference>
<organism evidence="1 2">
    <name type="scientific">Micromonospora chaiyaphumensis</name>
    <dbReference type="NCBI Taxonomy" id="307119"/>
    <lineage>
        <taxon>Bacteria</taxon>
        <taxon>Bacillati</taxon>
        <taxon>Actinomycetota</taxon>
        <taxon>Actinomycetes</taxon>
        <taxon>Micromonosporales</taxon>
        <taxon>Micromonosporaceae</taxon>
        <taxon>Micromonospora</taxon>
    </lineage>
</organism>
<dbReference type="EMBL" id="FMCS01000003">
    <property type="protein sequence ID" value="SCE93991.1"/>
    <property type="molecule type" value="Genomic_DNA"/>
</dbReference>
<protein>
    <submittedName>
        <fullName evidence="1">Uncharacterized protein</fullName>
    </submittedName>
</protein>
<proteinExistence type="predicted"/>
<sequence>MTRVLDRLLGMAAGRTSASATCPRESWTECKATQIGPNSWNRCTRVATQSGNCTITYTSWACRCETFAC</sequence>
<evidence type="ECO:0000313" key="2">
    <source>
        <dbReference type="Proteomes" id="UP000199629"/>
    </source>
</evidence>